<dbReference type="Proteomes" id="UP000009062">
    <property type="component" value="Chromosome"/>
</dbReference>
<dbReference type="HOGENOM" id="CLU_1801767_0_0_2"/>
<reference evidence="1 2" key="1">
    <citation type="journal article" date="2012" name="Stand. Genomic Sci.">
        <title>Complete genome sequence of Pyrobaculum oguniense.</title>
        <authorList>
            <person name="Bernick D.L."/>
            <person name="Karplus K."/>
            <person name="Lui L.M."/>
            <person name="Coker J.K."/>
            <person name="Murphy J.N."/>
            <person name="Chan P.P."/>
            <person name="Cozen A.E."/>
            <person name="Lowe T.M."/>
        </authorList>
    </citation>
    <scope>NUCLEOTIDE SEQUENCE [LARGE SCALE GENOMIC DNA]</scope>
    <source>
        <strain evidence="1 2">TE7</strain>
    </source>
</reference>
<dbReference type="KEGG" id="pog:Pogu_0401"/>
<name>H6Q730_PYROT</name>
<evidence type="ECO:0000313" key="2">
    <source>
        <dbReference type="Proteomes" id="UP000009062"/>
    </source>
</evidence>
<sequence>MKIERTGQSVSQLLQLLEEDLRRDDIIHVERVPTPKPGEKYREIISKFLKEFGISTVYMRVRSPSFERRYVISIKYDWTMGGVVEGWVVEGRVVKVFEPIAVSLSDIERALDHYGDAFWKTEERLLSKKMGEAYTEEKPPAD</sequence>
<accession>H6Q730</accession>
<dbReference type="STRING" id="698757.Pogu_0401"/>
<proteinExistence type="predicted"/>
<organism evidence="1 2">
    <name type="scientific">Pyrobaculum oguniense (strain DSM 13380 / JCM 10595 / TE7)</name>
    <dbReference type="NCBI Taxonomy" id="698757"/>
    <lineage>
        <taxon>Archaea</taxon>
        <taxon>Thermoproteota</taxon>
        <taxon>Thermoprotei</taxon>
        <taxon>Thermoproteales</taxon>
        <taxon>Thermoproteaceae</taxon>
        <taxon>Pyrobaculum</taxon>
    </lineage>
</organism>
<keyword evidence="2" id="KW-1185">Reference proteome</keyword>
<dbReference type="EMBL" id="CP003316">
    <property type="protein sequence ID" value="AFA38428.1"/>
    <property type="molecule type" value="Genomic_DNA"/>
</dbReference>
<dbReference type="eggNOG" id="arCOG05683">
    <property type="taxonomic scope" value="Archaea"/>
</dbReference>
<gene>
    <name evidence="1" type="ordered locus">Pogu_0401</name>
</gene>
<dbReference type="AlphaFoldDB" id="H6Q730"/>
<evidence type="ECO:0000313" key="1">
    <source>
        <dbReference type="EMBL" id="AFA38428.1"/>
    </source>
</evidence>
<protein>
    <submittedName>
        <fullName evidence="1">Uncharacterized protein</fullName>
    </submittedName>
</protein>